<dbReference type="PANTHER" id="PTHR46623">
    <property type="entry name" value="CARBOXYMETHYLENEBUTENOLIDASE-RELATED"/>
    <property type="match status" value="1"/>
</dbReference>
<dbReference type="InterPro" id="IPR029058">
    <property type="entry name" value="AB_hydrolase_fold"/>
</dbReference>
<proteinExistence type="predicted"/>
<organism evidence="2 3">
    <name type="scientific">Spirosoma taeanense</name>
    <dbReference type="NCBI Taxonomy" id="2735870"/>
    <lineage>
        <taxon>Bacteria</taxon>
        <taxon>Pseudomonadati</taxon>
        <taxon>Bacteroidota</taxon>
        <taxon>Cytophagia</taxon>
        <taxon>Cytophagales</taxon>
        <taxon>Cytophagaceae</taxon>
        <taxon>Spirosoma</taxon>
    </lineage>
</organism>
<sequence>MKIVFITGLSFFMSFFSWLMPKPEETKIPVCHAPANNMAMMAADPAFQRLHEAPLPFTYVGAGEMVKFSTPDGQSANGFLLKAKKPSNKWLLVYQEWWGLNDNIKQQAESFYNDLKDVNVLAVDMYDGKVATEPSEAGKLMQSADKARLNSIMKGAIAYAGPKAEFASVGWCFGGMLSLQSALLEGKQAKGCVMYYGRPEQDVEKLKTLNTDVLGIFGSRDKGITPESVKQFEENMQKAGEKVTIKMYDAGHGFANPSNPVYDKEATADAYKLALNYLKDRLKA</sequence>
<gene>
    <name evidence="2" type="ORF">HNV11_23225</name>
</gene>
<dbReference type="SUPFAM" id="SSF53474">
    <property type="entry name" value="alpha/beta-Hydrolases"/>
    <property type="match status" value="1"/>
</dbReference>
<dbReference type="GO" id="GO:0016787">
    <property type="term" value="F:hydrolase activity"/>
    <property type="evidence" value="ECO:0007669"/>
    <property type="project" value="UniProtKB-KW"/>
</dbReference>
<dbReference type="KEGG" id="stae:HNV11_23225"/>
<dbReference type="Proteomes" id="UP000502756">
    <property type="component" value="Chromosome"/>
</dbReference>
<dbReference type="Pfam" id="PF01738">
    <property type="entry name" value="DLH"/>
    <property type="match status" value="1"/>
</dbReference>
<keyword evidence="3" id="KW-1185">Reference proteome</keyword>
<dbReference type="InterPro" id="IPR051049">
    <property type="entry name" value="Dienelactone_hydrolase-like"/>
</dbReference>
<reference evidence="2 3" key="1">
    <citation type="submission" date="2020-05" db="EMBL/GenBank/DDBJ databases">
        <title>Genome sequencing of Spirosoma sp. TS118.</title>
        <authorList>
            <person name="Lee J.-H."/>
            <person name="Jeong S."/>
            <person name="Zhao L."/>
            <person name="Jung J.-H."/>
            <person name="Kim M.-K."/>
            <person name="Lim S."/>
        </authorList>
    </citation>
    <scope>NUCLEOTIDE SEQUENCE [LARGE SCALE GENOMIC DNA]</scope>
    <source>
        <strain evidence="2 3">TS118</strain>
    </source>
</reference>
<keyword evidence="2" id="KW-0378">Hydrolase</keyword>
<feature type="domain" description="Dienelactone hydrolase" evidence="1">
    <location>
        <begin position="78"/>
        <end position="280"/>
    </location>
</feature>
<evidence type="ECO:0000313" key="2">
    <source>
        <dbReference type="EMBL" id="QJW92079.1"/>
    </source>
</evidence>
<accession>A0A6M5YDM1</accession>
<dbReference type="AlphaFoldDB" id="A0A6M5YDM1"/>
<evidence type="ECO:0000313" key="3">
    <source>
        <dbReference type="Proteomes" id="UP000502756"/>
    </source>
</evidence>
<name>A0A6M5YDM1_9BACT</name>
<protein>
    <submittedName>
        <fullName evidence="2">Dienelactone hydrolase family protein</fullName>
    </submittedName>
</protein>
<dbReference type="EMBL" id="CP053435">
    <property type="protein sequence ID" value="QJW92079.1"/>
    <property type="molecule type" value="Genomic_DNA"/>
</dbReference>
<evidence type="ECO:0000259" key="1">
    <source>
        <dbReference type="Pfam" id="PF01738"/>
    </source>
</evidence>
<dbReference type="RefSeq" id="WP_171741930.1">
    <property type="nucleotide sequence ID" value="NZ_CP053435.1"/>
</dbReference>
<dbReference type="InterPro" id="IPR002925">
    <property type="entry name" value="Dienelactn_hydro"/>
</dbReference>
<dbReference type="Gene3D" id="3.40.50.1820">
    <property type="entry name" value="alpha/beta hydrolase"/>
    <property type="match status" value="1"/>
</dbReference>
<dbReference type="PANTHER" id="PTHR46623:SF6">
    <property type="entry name" value="ALPHA_BETA-HYDROLASES SUPERFAMILY PROTEIN"/>
    <property type="match status" value="1"/>
</dbReference>